<evidence type="ECO:0000313" key="2">
    <source>
        <dbReference type="EMBL" id="CAL1262564.1"/>
    </source>
</evidence>
<dbReference type="EMBL" id="CAXIEN010000005">
    <property type="protein sequence ID" value="CAL1262564.1"/>
    <property type="molecule type" value="Genomic_DNA"/>
</dbReference>
<dbReference type="Proteomes" id="UP001497382">
    <property type="component" value="Unassembled WGS sequence"/>
</dbReference>
<dbReference type="AlphaFoldDB" id="A0AAV1YXE5"/>
<feature type="compositionally biased region" description="Polar residues" evidence="1">
    <location>
        <begin position="84"/>
        <end position="95"/>
    </location>
</feature>
<sequence>MLNLFPVVFFYSRRFNTLKFKDYTIIFSVVCLMHQYSNLEKAGIQIMYGVANGNAREAVRLYRLSLLNRVLPDRRIFQRLHGQPSETGSFLGQRQDTGRPRTSRMTNRVEAILEAVDNQPERNTRTIAREQGCHHTTVWRVLREERLHPCHLQRVQALNTTDFPQRVSFARWFLEQSIL</sequence>
<name>A0AAV1YXE5_9ARAC</name>
<protein>
    <recommendedName>
        <fullName evidence="4">DUF4817 domain-containing protein</fullName>
    </recommendedName>
</protein>
<keyword evidence="3" id="KW-1185">Reference proteome</keyword>
<gene>
    <name evidence="2" type="ORF">LARSCL_LOCUS1057</name>
</gene>
<feature type="region of interest" description="Disordered" evidence="1">
    <location>
        <begin position="84"/>
        <end position="103"/>
    </location>
</feature>
<comment type="caution">
    <text evidence="2">The sequence shown here is derived from an EMBL/GenBank/DDBJ whole genome shotgun (WGS) entry which is preliminary data.</text>
</comment>
<dbReference type="PANTHER" id="PTHR47326">
    <property type="entry name" value="TRANSPOSABLE ELEMENT TC3 TRANSPOSASE-LIKE PROTEIN"/>
    <property type="match status" value="1"/>
</dbReference>
<evidence type="ECO:0008006" key="4">
    <source>
        <dbReference type="Google" id="ProtNLM"/>
    </source>
</evidence>
<proteinExistence type="predicted"/>
<evidence type="ECO:0000313" key="3">
    <source>
        <dbReference type="Proteomes" id="UP001497382"/>
    </source>
</evidence>
<evidence type="ECO:0000256" key="1">
    <source>
        <dbReference type="SAM" id="MobiDB-lite"/>
    </source>
</evidence>
<dbReference type="PANTHER" id="PTHR47326:SF1">
    <property type="entry name" value="HTH PSQ-TYPE DOMAIN-CONTAINING PROTEIN"/>
    <property type="match status" value="1"/>
</dbReference>
<accession>A0AAV1YXE5</accession>
<reference evidence="2 3" key="1">
    <citation type="submission" date="2024-04" db="EMBL/GenBank/DDBJ databases">
        <authorList>
            <person name="Rising A."/>
            <person name="Reimegard J."/>
            <person name="Sonavane S."/>
            <person name="Akerstrom W."/>
            <person name="Nylinder S."/>
            <person name="Hedman E."/>
            <person name="Kallberg Y."/>
        </authorList>
    </citation>
    <scope>NUCLEOTIDE SEQUENCE [LARGE SCALE GENOMIC DNA]</scope>
</reference>
<organism evidence="2 3">
    <name type="scientific">Larinioides sclopetarius</name>
    <dbReference type="NCBI Taxonomy" id="280406"/>
    <lineage>
        <taxon>Eukaryota</taxon>
        <taxon>Metazoa</taxon>
        <taxon>Ecdysozoa</taxon>
        <taxon>Arthropoda</taxon>
        <taxon>Chelicerata</taxon>
        <taxon>Arachnida</taxon>
        <taxon>Araneae</taxon>
        <taxon>Araneomorphae</taxon>
        <taxon>Entelegynae</taxon>
        <taxon>Araneoidea</taxon>
        <taxon>Araneidae</taxon>
        <taxon>Larinioides</taxon>
    </lineage>
</organism>